<name>A0A1J5Q8K9_9ZZZZ</name>
<feature type="transmembrane region" description="Helical" evidence="1">
    <location>
        <begin position="165"/>
        <end position="183"/>
    </location>
</feature>
<dbReference type="AlphaFoldDB" id="A0A1J5Q8K9"/>
<reference evidence="2" key="1">
    <citation type="submission" date="2016-10" db="EMBL/GenBank/DDBJ databases">
        <title>Sequence of Gallionella enrichment culture.</title>
        <authorList>
            <person name="Poehlein A."/>
            <person name="Muehling M."/>
            <person name="Daniel R."/>
        </authorList>
    </citation>
    <scope>NUCLEOTIDE SEQUENCE</scope>
</reference>
<evidence type="ECO:0000313" key="2">
    <source>
        <dbReference type="EMBL" id="OIQ80009.1"/>
    </source>
</evidence>
<evidence type="ECO:0000256" key="1">
    <source>
        <dbReference type="SAM" id="Phobius"/>
    </source>
</evidence>
<feature type="transmembrane region" description="Helical" evidence="1">
    <location>
        <begin position="46"/>
        <end position="69"/>
    </location>
</feature>
<organism evidence="2">
    <name type="scientific">mine drainage metagenome</name>
    <dbReference type="NCBI Taxonomy" id="410659"/>
    <lineage>
        <taxon>unclassified sequences</taxon>
        <taxon>metagenomes</taxon>
        <taxon>ecological metagenomes</taxon>
    </lineage>
</organism>
<feature type="transmembrane region" description="Helical" evidence="1">
    <location>
        <begin position="17"/>
        <end position="34"/>
    </location>
</feature>
<feature type="transmembrane region" description="Helical" evidence="1">
    <location>
        <begin position="125"/>
        <end position="145"/>
    </location>
</feature>
<accession>A0A1J5Q8K9</accession>
<gene>
    <name evidence="2" type="ORF">GALL_382430</name>
</gene>
<keyword evidence="1" id="KW-0812">Transmembrane</keyword>
<keyword evidence="1" id="KW-1133">Transmembrane helix</keyword>
<comment type="caution">
    <text evidence="2">The sequence shown here is derived from an EMBL/GenBank/DDBJ whole genome shotgun (WGS) entry which is preliminary data.</text>
</comment>
<dbReference type="EMBL" id="MLJW01001123">
    <property type="protein sequence ID" value="OIQ80009.1"/>
    <property type="molecule type" value="Genomic_DNA"/>
</dbReference>
<proteinExistence type="predicted"/>
<protein>
    <submittedName>
        <fullName evidence="2">Uncharacterized protein</fullName>
    </submittedName>
</protein>
<keyword evidence="1" id="KW-0472">Membrane</keyword>
<feature type="transmembrane region" description="Helical" evidence="1">
    <location>
        <begin position="81"/>
        <end position="104"/>
    </location>
</feature>
<sequence>MTSPRSPLWRRPVRGDAGAAAITAVAWIGTFYLNEWAFAAAERTHFVNLIFLPAGVRILAVLIVGWPAAVGLFLGSVLTAAPIWHLPAALIPGLISALGPAAAVGVGTRSMRLRDDLKGITPRQIAIISITDGVFNAVPSNLFFWLQHRVATPWRDVAPMFVGDLLGTAALLYLAGVGLRLLLRWRQQWR</sequence>